<proteinExistence type="predicted"/>
<comment type="caution">
    <text evidence="1">The sequence shown here is derived from an EMBL/GenBank/DDBJ whole genome shotgun (WGS) entry which is preliminary data.</text>
</comment>
<sequence length="39" mass="4594">MIIGSIPQEVGHEFAVRFSYFIGVDFWFIHVRHDLFIAV</sequence>
<gene>
    <name evidence="1" type="ORF">HMPREF9013_0309</name>
</gene>
<reference evidence="2" key="1">
    <citation type="submission" date="2009-12" db="EMBL/GenBank/DDBJ databases">
        <title>Sequence of Clostridiales genomosp. BVAB3 str. UPII9-5.</title>
        <authorList>
            <person name="Madupu R."/>
            <person name="Durkin A.S."/>
            <person name="Torralba M."/>
            <person name="Methe B."/>
            <person name="Sutton G.G."/>
            <person name="Strausberg R.L."/>
            <person name="Nelson K.E."/>
        </authorList>
    </citation>
    <scope>NUCLEOTIDE SEQUENCE [LARGE SCALE GENOMIC DNA]</scope>
    <source>
        <strain evidence="2">W1219</strain>
    </source>
</reference>
<name>D2MPS2_9FIRM</name>
<dbReference type="Proteomes" id="UP000005017">
    <property type="component" value="Unassembled WGS sequence"/>
</dbReference>
<keyword evidence="2" id="KW-1185">Reference proteome</keyword>
<evidence type="ECO:0000313" key="1">
    <source>
        <dbReference type="EMBL" id="EFC05375.1"/>
    </source>
</evidence>
<protein>
    <submittedName>
        <fullName evidence="1">Uncharacterized protein</fullName>
    </submittedName>
</protein>
<dbReference type="AlphaFoldDB" id="D2MPS2"/>
<accession>D2MPS2</accession>
<evidence type="ECO:0000313" key="2">
    <source>
        <dbReference type="Proteomes" id="UP000005017"/>
    </source>
</evidence>
<organism evidence="1 2">
    <name type="scientific">Bulleidia extructa W1219</name>
    <dbReference type="NCBI Taxonomy" id="679192"/>
    <lineage>
        <taxon>Bacteria</taxon>
        <taxon>Bacillati</taxon>
        <taxon>Bacillota</taxon>
        <taxon>Erysipelotrichia</taxon>
        <taxon>Erysipelotrichales</taxon>
        <taxon>Erysipelotrichaceae</taxon>
        <taxon>Bulleidia</taxon>
    </lineage>
</organism>
<dbReference type="EMBL" id="ADFR01000014">
    <property type="protein sequence ID" value="EFC05375.1"/>
    <property type="molecule type" value="Genomic_DNA"/>
</dbReference>